<comment type="caution">
    <text evidence="2">The sequence shown here is derived from an EMBL/GenBank/DDBJ whole genome shotgun (WGS) entry which is preliminary data.</text>
</comment>
<proteinExistence type="predicted"/>
<dbReference type="STRING" id="1618443.UV73_C0015G0032"/>
<organism evidence="2 3">
    <name type="scientific">Candidatus Gottesmanbacteria bacterium GW2011_GWA2_43_14</name>
    <dbReference type="NCBI Taxonomy" id="1618443"/>
    <lineage>
        <taxon>Bacteria</taxon>
        <taxon>Candidatus Gottesmaniibacteriota</taxon>
    </lineage>
</organism>
<feature type="transmembrane region" description="Helical" evidence="1">
    <location>
        <begin position="12"/>
        <end position="31"/>
    </location>
</feature>
<reference evidence="2 3" key="1">
    <citation type="journal article" date="2015" name="Nature">
        <title>rRNA introns, odd ribosomes, and small enigmatic genomes across a large radiation of phyla.</title>
        <authorList>
            <person name="Brown C.T."/>
            <person name="Hug L.A."/>
            <person name="Thomas B.C."/>
            <person name="Sharon I."/>
            <person name="Castelle C.J."/>
            <person name="Singh A."/>
            <person name="Wilkins M.J."/>
            <person name="Williams K.H."/>
            <person name="Banfield J.F."/>
        </authorList>
    </citation>
    <scope>NUCLEOTIDE SEQUENCE [LARGE SCALE GENOMIC DNA]</scope>
</reference>
<evidence type="ECO:0000256" key="1">
    <source>
        <dbReference type="SAM" id="Phobius"/>
    </source>
</evidence>
<dbReference type="AlphaFoldDB" id="A0A0G1DDI8"/>
<dbReference type="Proteomes" id="UP000034894">
    <property type="component" value="Unassembled WGS sequence"/>
</dbReference>
<sequence>MVGKNNLLILKPLFISIIISLILIFLFLAVFNNNRSKIGYSTGLNNTGRNNSNFFTNPINIELFNQSMNPDE</sequence>
<keyword evidence="1" id="KW-0812">Transmembrane</keyword>
<keyword evidence="1" id="KW-0472">Membrane</keyword>
<accession>A0A0G1DDI8</accession>
<evidence type="ECO:0000313" key="2">
    <source>
        <dbReference type="EMBL" id="KKS95657.1"/>
    </source>
</evidence>
<gene>
    <name evidence="2" type="ORF">UV73_C0015G0032</name>
</gene>
<dbReference type="EMBL" id="LCFP01000015">
    <property type="protein sequence ID" value="KKS95657.1"/>
    <property type="molecule type" value="Genomic_DNA"/>
</dbReference>
<name>A0A0G1DDI8_9BACT</name>
<protein>
    <submittedName>
        <fullName evidence="2">Uncharacterized protein</fullName>
    </submittedName>
</protein>
<evidence type="ECO:0000313" key="3">
    <source>
        <dbReference type="Proteomes" id="UP000034894"/>
    </source>
</evidence>
<keyword evidence="1" id="KW-1133">Transmembrane helix</keyword>